<dbReference type="CDD" id="cd03808">
    <property type="entry name" value="GT4_CapM-like"/>
    <property type="match status" value="1"/>
</dbReference>
<comment type="caution">
    <text evidence="3">The sequence shown here is derived from an EMBL/GenBank/DDBJ whole genome shotgun (WGS) entry which is preliminary data.</text>
</comment>
<dbReference type="PANTHER" id="PTHR45947">
    <property type="entry name" value="SULFOQUINOVOSYL TRANSFERASE SQD2"/>
    <property type="match status" value="1"/>
</dbReference>
<dbReference type="Pfam" id="PF13579">
    <property type="entry name" value="Glyco_trans_4_4"/>
    <property type="match status" value="1"/>
</dbReference>
<dbReference type="EMBL" id="QXQA01000006">
    <property type="protein sequence ID" value="RIX52637.1"/>
    <property type="molecule type" value="Genomic_DNA"/>
</dbReference>
<evidence type="ECO:0000259" key="2">
    <source>
        <dbReference type="Pfam" id="PF13579"/>
    </source>
</evidence>
<proteinExistence type="predicted"/>
<dbReference type="Pfam" id="PF00534">
    <property type="entry name" value="Glycos_transf_1"/>
    <property type="match status" value="1"/>
</dbReference>
<reference evidence="3 4" key="1">
    <citation type="submission" date="2018-09" db="EMBL/GenBank/DDBJ databases">
        <title>Paenibacillus aracenensis nov. sp. isolated from a cave in southern Spain.</title>
        <authorList>
            <person name="Jurado V."/>
            <person name="Gutierrez-Patricio S."/>
            <person name="Gonzalez-Pimentel J.L."/>
            <person name="Miller A.Z."/>
            <person name="Laiz L."/>
            <person name="Saiz-Jimenez C."/>
        </authorList>
    </citation>
    <scope>NUCLEOTIDE SEQUENCE [LARGE SCALE GENOMIC DNA]</scope>
    <source>
        <strain evidence="3 4">DSM 22867</strain>
    </source>
</reference>
<feature type="domain" description="Glycosyltransferase subfamily 4-like N-terminal" evidence="2">
    <location>
        <begin position="23"/>
        <end position="167"/>
    </location>
</feature>
<feature type="domain" description="Glycosyl transferase family 1" evidence="1">
    <location>
        <begin position="198"/>
        <end position="349"/>
    </location>
</feature>
<dbReference type="OrthoDB" id="9806653at2"/>
<evidence type="ECO:0000313" key="4">
    <source>
        <dbReference type="Proteomes" id="UP000266482"/>
    </source>
</evidence>
<evidence type="ECO:0000259" key="1">
    <source>
        <dbReference type="Pfam" id="PF00534"/>
    </source>
</evidence>
<accession>A0A3A1UVU9</accession>
<dbReference type="RefSeq" id="WP_119599846.1">
    <property type="nucleotide sequence ID" value="NZ_QXQA01000006.1"/>
</dbReference>
<name>A0A3A1UVU9_9BACL</name>
<dbReference type="GO" id="GO:0016757">
    <property type="term" value="F:glycosyltransferase activity"/>
    <property type="evidence" value="ECO:0007669"/>
    <property type="project" value="InterPro"/>
</dbReference>
<dbReference type="InterPro" id="IPR028098">
    <property type="entry name" value="Glyco_trans_4-like_N"/>
</dbReference>
<dbReference type="InterPro" id="IPR050194">
    <property type="entry name" value="Glycosyltransferase_grp1"/>
</dbReference>
<dbReference type="Gene3D" id="3.40.50.2000">
    <property type="entry name" value="Glycogen Phosphorylase B"/>
    <property type="match status" value="2"/>
</dbReference>
<gene>
    <name evidence="3" type="ORF">D3P08_11500</name>
</gene>
<protein>
    <submittedName>
        <fullName evidence="3">Glycosyltransferase family 1 protein</fullName>
    </submittedName>
</protein>
<dbReference type="InterPro" id="IPR001296">
    <property type="entry name" value="Glyco_trans_1"/>
</dbReference>
<sequence>MTHKRILFCATVDYHFKAFHLPMMEWFRRQGWEVHVAARGGMELPHVDRKFDIPIERSPLGKGNVKAYRMLKSIIDKGDYSIIHCHTPMGGAVARLAARGARRRGAKVFYTAHGFHFYKGAPPVNWLLYYPIEKLLASVTDCLITINGEDYRRATASGFRAGQIRHVHGVGVHTGRFKPMSPDEKRVMRLQFNYSPQHFLLICAAEFNANKNHELLIRALAKLKDKVTGVRLLLAGQGPLLNDCRALAASLGVAAQIDFLGYREDLGQLMPMCDVAVSASLREGLPVNIMEAMACGLPVVATRNRGHEELVEEGRSGFIVEPGDEEMFASRLLLLHRFRETRIRMGARGLERVSAYSLDQVQEELKALYRPLMEETMEGTERLQWNAL</sequence>
<evidence type="ECO:0000313" key="3">
    <source>
        <dbReference type="EMBL" id="RIX52637.1"/>
    </source>
</evidence>
<organism evidence="3 4">
    <name type="scientific">Paenibacillus nanensis</name>
    <dbReference type="NCBI Taxonomy" id="393251"/>
    <lineage>
        <taxon>Bacteria</taxon>
        <taxon>Bacillati</taxon>
        <taxon>Bacillota</taxon>
        <taxon>Bacilli</taxon>
        <taxon>Bacillales</taxon>
        <taxon>Paenibacillaceae</taxon>
        <taxon>Paenibacillus</taxon>
    </lineage>
</organism>
<dbReference type="Proteomes" id="UP000266482">
    <property type="component" value="Unassembled WGS sequence"/>
</dbReference>
<dbReference type="SUPFAM" id="SSF53756">
    <property type="entry name" value="UDP-Glycosyltransferase/glycogen phosphorylase"/>
    <property type="match status" value="1"/>
</dbReference>
<keyword evidence="3" id="KW-0808">Transferase</keyword>
<keyword evidence="4" id="KW-1185">Reference proteome</keyword>
<dbReference type="AlphaFoldDB" id="A0A3A1UVU9"/>
<dbReference type="PANTHER" id="PTHR45947:SF3">
    <property type="entry name" value="SULFOQUINOVOSYL TRANSFERASE SQD2"/>
    <property type="match status" value="1"/>
</dbReference>